<dbReference type="GO" id="GO:0005886">
    <property type="term" value="C:plasma membrane"/>
    <property type="evidence" value="ECO:0007669"/>
    <property type="project" value="TreeGrafter"/>
</dbReference>
<dbReference type="Pfam" id="PF00001">
    <property type="entry name" value="7tm_1"/>
    <property type="match status" value="1"/>
</dbReference>
<dbReference type="EMBL" id="MTYJ01000058">
    <property type="protein sequence ID" value="OQV17642.1"/>
    <property type="molecule type" value="Genomic_DNA"/>
</dbReference>
<dbReference type="InterPro" id="IPR000276">
    <property type="entry name" value="GPCR_Rhodpsn"/>
</dbReference>
<comment type="subcellular location">
    <subcellularLocation>
        <location evidence="1">Membrane</location>
        <topology evidence="1">Multi-pass membrane protein</topology>
    </subcellularLocation>
</comment>
<dbReference type="PROSITE" id="PS50262">
    <property type="entry name" value="G_PROTEIN_RECEP_F1_2"/>
    <property type="match status" value="1"/>
</dbReference>
<dbReference type="InterPro" id="IPR017452">
    <property type="entry name" value="GPCR_Rhodpsn_7TM"/>
</dbReference>
<evidence type="ECO:0000256" key="2">
    <source>
        <dbReference type="ARBA" id="ARBA00022692"/>
    </source>
</evidence>
<protein>
    <recommendedName>
        <fullName evidence="9">G-protein coupled receptors family 1 profile domain-containing protein</fullName>
    </recommendedName>
</protein>
<feature type="domain" description="G-protein coupled receptors family 1 profile" evidence="9">
    <location>
        <begin position="53"/>
        <end position="337"/>
    </location>
</feature>
<dbReference type="Proteomes" id="UP000192578">
    <property type="component" value="Unassembled WGS sequence"/>
</dbReference>
<evidence type="ECO:0000256" key="8">
    <source>
        <dbReference type="SAM" id="Phobius"/>
    </source>
</evidence>
<evidence type="ECO:0000256" key="1">
    <source>
        <dbReference type="ARBA" id="ARBA00004141"/>
    </source>
</evidence>
<evidence type="ECO:0000256" key="4">
    <source>
        <dbReference type="ARBA" id="ARBA00023040"/>
    </source>
</evidence>
<dbReference type="AlphaFoldDB" id="A0A1W0WR29"/>
<keyword evidence="2 8" id="KW-0812">Transmembrane</keyword>
<dbReference type="PANTHER" id="PTHR45695:SF15">
    <property type="entry name" value="OPSIN RH2"/>
    <property type="match status" value="1"/>
</dbReference>
<evidence type="ECO:0000259" key="9">
    <source>
        <dbReference type="PROSITE" id="PS50262"/>
    </source>
</evidence>
<name>A0A1W0WR29_HYPEX</name>
<dbReference type="OrthoDB" id="2101615at2759"/>
<evidence type="ECO:0000313" key="11">
    <source>
        <dbReference type="Proteomes" id="UP000192578"/>
    </source>
</evidence>
<dbReference type="PRINTS" id="PR00237">
    <property type="entry name" value="GPCRRHODOPSN"/>
</dbReference>
<keyword evidence="6" id="KW-0675">Receptor</keyword>
<gene>
    <name evidence="10" type="ORF">BV898_08266</name>
</gene>
<proteinExistence type="predicted"/>
<feature type="transmembrane region" description="Helical" evidence="8">
    <location>
        <begin position="152"/>
        <end position="173"/>
    </location>
</feature>
<sequence>MNSTSGLAESLANITALNPNTNITVATAQTELVASWTLAPIVALLTFIFGCLGNGLLLLLFIKDSTLHTPFNMYLINLLLANLACLLIQYPLEFLFGLYKTWFMGGHACTAYIYGYFVMQAAVKNAHQLIAINRIWAIIHPLSYRTYHSTKFAVLFCLGMWIYVHLALVQGWVADALYYRLPVKEVGCFLNAAAQPIMKKVTVLLIYDLPLVVMILAFPIIQCAKTLRRNVANRKNVVAPNGDTHLVRVSDGIKMNSKMGANIEAPAKPAILVKRVKQNSNGYLVLVFLTISAIICWAPINSYHIMIIYFEITPPLVFHQVATILFSCQCVLDPVLFTLALSSIKNSLRRTFRCCGSPTTPL</sequence>
<dbReference type="PANTHER" id="PTHR45695">
    <property type="entry name" value="LEUCOKININ RECEPTOR-RELATED"/>
    <property type="match status" value="1"/>
</dbReference>
<keyword evidence="11" id="KW-1185">Reference proteome</keyword>
<evidence type="ECO:0000256" key="5">
    <source>
        <dbReference type="ARBA" id="ARBA00023136"/>
    </source>
</evidence>
<dbReference type="SUPFAM" id="SSF81321">
    <property type="entry name" value="Family A G protein-coupled receptor-like"/>
    <property type="match status" value="1"/>
</dbReference>
<feature type="transmembrane region" description="Helical" evidence="8">
    <location>
        <begin position="283"/>
        <end position="310"/>
    </location>
</feature>
<keyword evidence="5 8" id="KW-0472">Membrane</keyword>
<feature type="transmembrane region" description="Helical" evidence="8">
    <location>
        <begin position="74"/>
        <end position="92"/>
    </location>
</feature>
<evidence type="ECO:0000256" key="3">
    <source>
        <dbReference type="ARBA" id="ARBA00022989"/>
    </source>
</evidence>
<accession>A0A1W0WR29</accession>
<evidence type="ECO:0000313" key="10">
    <source>
        <dbReference type="EMBL" id="OQV17642.1"/>
    </source>
</evidence>
<comment type="caution">
    <text evidence="10">The sequence shown here is derived from an EMBL/GenBank/DDBJ whole genome shotgun (WGS) entry which is preliminary data.</text>
</comment>
<keyword evidence="7" id="KW-0807">Transducer</keyword>
<reference evidence="11" key="1">
    <citation type="submission" date="2017-01" db="EMBL/GenBank/DDBJ databases">
        <title>Comparative genomics of anhydrobiosis in the tardigrade Hypsibius dujardini.</title>
        <authorList>
            <person name="Yoshida Y."/>
            <person name="Koutsovoulos G."/>
            <person name="Laetsch D."/>
            <person name="Stevens L."/>
            <person name="Kumar S."/>
            <person name="Horikawa D."/>
            <person name="Ishino K."/>
            <person name="Komine S."/>
            <person name="Tomita M."/>
            <person name="Blaxter M."/>
            <person name="Arakawa K."/>
        </authorList>
    </citation>
    <scope>NUCLEOTIDE SEQUENCE [LARGE SCALE GENOMIC DNA]</scope>
    <source>
        <strain evidence="11">Z151</strain>
    </source>
</reference>
<keyword evidence="3 8" id="KW-1133">Transmembrane helix</keyword>
<evidence type="ECO:0000256" key="7">
    <source>
        <dbReference type="ARBA" id="ARBA00023224"/>
    </source>
</evidence>
<evidence type="ECO:0000256" key="6">
    <source>
        <dbReference type="ARBA" id="ARBA00023170"/>
    </source>
</evidence>
<dbReference type="CDD" id="cd00637">
    <property type="entry name" value="7tm_classA_rhodopsin-like"/>
    <property type="match status" value="1"/>
</dbReference>
<dbReference type="GO" id="GO:0004930">
    <property type="term" value="F:G protein-coupled receptor activity"/>
    <property type="evidence" value="ECO:0007669"/>
    <property type="project" value="UniProtKB-KW"/>
</dbReference>
<keyword evidence="4" id="KW-0297">G-protein coupled receptor</keyword>
<dbReference type="Gene3D" id="1.20.1070.10">
    <property type="entry name" value="Rhodopsin 7-helix transmembrane proteins"/>
    <property type="match status" value="1"/>
</dbReference>
<feature type="transmembrane region" description="Helical" evidence="8">
    <location>
        <begin position="41"/>
        <end position="62"/>
    </location>
</feature>
<feature type="transmembrane region" description="Helical" evidence="8">
    <location>
        <begin position="98"/>
        <end position="119"/>
    </location>
</feature>
<feature type="transmembrane region" description="Helical" evidence="8">
    <location>
        <begin position="204"/>
        <end position="224"/>
    </location>
</feature>
<feature type="transmembrane region" description="Helical" evidence="8">
    <location>
        <begin position="316"/>
        <end position="341"/>
    </location>
</feature>
<organism evidence="10 11">
    <name type="scientific">Hypsibius exemplaris</name>
    <name type="common">Freshwater tardigrade</name>
    <dbReference type="NCBI Taxonomy" id="2072580"/>
    <lineage>
        <taxon>Eukaryota</taxon>
        <taxon>Metazoa</taxon>
        <taxon>Ecdysozoa</taxon>
        <taxon>Tardigrada</taxon>
        <taxon>Eutardigrada</taxon>
        <taxon>Parachela</taxon>
        <taxon>Hypsibioidea</taxon>
        <taxon>Hypsibiidae</taxon>
        <taxon>Hypsibius</taxon>
    </lineage>
</organism>